<feature type="binding site" evidence="3">
    <location>
        <position position="343"/>
    </location>
    <ligand>
        <name>CTP</name>
        <dbReference type="ChEBI" id="CHEBI:37563"/>
    </ligand>
</feature>
<keyword evidence="3" id="KW-0460">Magnesium</keyword>
<dbReference type="AlphaFoldDB" id="A9WB42"/>
<comment type="similarity">
    <text evidence="3 4">In the C-terminal section; belongs to the PPC synthetase family.</text>
</comment>
<dbReference type="EMBL" id="CP000909">
    <property type="protein sequence ID" value="ABY36835.1"/>
    <property type="molecule type" value="Genomic_DNA"/>
</dbReference>
<evidence type="ECO:0000313" key="7">
    <source>
        <dbReference type="EMBL" id="ABY36835.1"/>
    </source>
</evidence>
<organism evidence="7 8">
    <name type="scientific">Chloroflexus aurantiacus (strain ATCC 29366 / DSM 635 / J-10-fl)</name>
    <dbReference type="NCBI Taxonomy" id="324602"/>
    <lineage>
        <taxon>Bacteria</taxon>
        <taxon>Bacillati</taxon>
        <taxon>Chloroflexota</taxon>
        <taxon>Chloroflexia</taxon>
        <taxon>Chloroflexales</taxon>
        <taxon>Chloroflexineae</taxon>
        <taxon>Chloroflexaceae</taxon>
        <taxon>Chloroflexus</taxon>
    </lineage>
</organism>
<dbReference type="EC" id="4.1.1.36" evidence="3"/>
<evidence type="ECO:0000256" key="2">
    <source>
        <dbReference type="ARBA" id="ARBA00023239"/>
    </source>
</evidence>
<name>A9WB42_CHLAA</name>
<dbReference type="Pfam" id="PF02441">
    <property type="entry name" value="Flavoprotein"/>
    <property type="match status" value="1"/>
</dbReference>
<dbReference type="PANTHER" id="PTHR14359">
    <property type="entry name" value="HOMO-OLIGOMERIC FLAVIN CONTAINING CYS DECARBOXYLASE FAMILY"/>
    <property type="match status" value="1"/>
</dbReference>
<dbReference type="InterPro" id="IPR035929">
    <property type="entry name" value="CoaB-like_sf"/>
</dbReference>
<dbReference type="eggNOG" id="COG0452">
    <property type="taxonomic scope" value="Bacteria"/>
</dbReference>
<dbReference type="InParanoid" id="A9WB42"/>
<dbReference type="Pfam" id="PF04127">
    <property type="entry name" value="DFP"/>
    <property type="match status" value="1"/>
</dbReference>
<feature type="domain" description="Flavoprotein" evidence="5">
    <location>
        <begin position="7"/>
        <end position="172"/>
    </location>
</feature>
<feature type="binding site" evidence="3">
    <location>
        <begin position="308"/>
        <end position="311"/>
    </location>
    <ligand>
        <name>CTP</name>
        <dbReference type="ChEBI" id="CHEBI:37563"/>
    </ligand>
</feature>
<dbReference type="Gene3D" id="3.40.50.1950">
    <property type="entry name" value="Flavin prenyltransferase-like"/>
    <property type="match status" value="1"/>
</dbReference>
<dbReference type="STRING" id="324602.Caur_3652"/>
<dbReference type="GO" id="GO:0004633">
    <property type="term" value="F:phosphopantothenoylcysteine decarboxylase activity"/>
    <property type="evidence" value="ECO:0000318"/>
    <property type="project" value="GO_Central"/>
</dbReference>
<dbReference type="KEGG" id="cau:Caur_3652"/>
<keyword evidence="3 4" id="KW-0436">Ligase</keyword>
<comment type="caution">
    <text evidence="3">Lacks conserved residue(s) required for the propagation of feature annotation.</text>
</comment>
<comment type="pathway">
    <text evidence="3 4">Cofactor biosynthesis; coenzyme A biosynthesis; CoA from (R)-pantothenate: step 3/5.</text>
</comment>
<keyword evidence="8" id="KW-1185">Reference proteome</keyword>
<sequence>MDTLAGKRIVLGVCGSIAAYKVAQLARDLTLAGALVDVILTESAERFVGAATFQALTGRPVLTDMWSLPEDGVVGHVSLGMHADMVVIAPATANTIARLAAGLADDLLTTTVLATRAPLLIAPAMNPAMYEHPATQANLAVLRERGAYVLEPEVGRMAEPVVGRGRLPEPADLLAEIHALWGRRYGPLRGRRVVVTAGGTREPIDPVRYIGNRSSGQMGYALATRARDLGAQVTLISGPTALTPPRAVSFVAVETALEMQAAVQSACAQADILIMNAAVADFRPASTAAEKIKKHNDEGMVLHLVQNPDVVGELAGRHDIFKVGFAAETNDLLVNARHKLRRKGLNLIVANDAVASIGQPEIALTVLDGERAVELPRQPKAVAAAALLDVIVERFEYWLSTRRPSGEEFEDR</sequence>
<evidence type="ECO:0000256" key="1">
    <source>
        <dbReference type="ARBA" id="ARBA00022793"/>
    </source>
</evidence>
<dbReference type="GO" id="GO:0010181">
    <property type="term" value="F:FMN binding"/>
    <property type="evidence" value="ECO:0000318"/>
    <property type="project" value="GO_Central"/>
</dbReference>
<comment type="similarity">
    <text evidence="3 4">In the N-terminal section; belongs to the HFCD (homo-oligomeric flavin containing Cys decarboxylase) superfamily.</text>
</comment>
<feature type="region of interest" description="Phosphopantothenate--cysteine ligase" evidence="3">
    <location>
        <begin position="193"/>
        <end position="412"/>
    </location>
</feature>
<dbReference type="GO" id="GO:0004632">
    <property type="term" value="F:phosphopantothenate--cysteine ligase activity"/>
    <property type="evidence" value="ECO:0007669"/>
    <property type="project" value="UniProtKB-UniRule"/>
</dbReference>
<dbReference type="PATRIC" id="fig|324602.8.peg.4106"/>
<comment type="catalytic activity">
    <reaction evidence="3 4">
        <text>N-[(R)-4-phosphopantothenoyl]-L-cysteine + H(+) = (R)-4'-phosphopantetheine + CO2</text>
        <dbReference type="Rhea" id="RHEA:16793"/>
        <dbReference type="ChEBI" id="CHEBI:15378"/>
        <dbReference type="ChEBI" id="CHEBI:16526"/>
        <dbReference type="ChEBI" id="CHEBI:59458"/>
        <dbReference type="ChEBI" id="CHEBI:61723"/>
        <dbReference type="EC" id="4.1.1.36"/>
    </reaction>
</comment>
<dbReference type="SUPFAM" id="SSF102645">
    <property type="entry name" value="CoaB-like"/>
    <property type="match status" value="1"/>
</dbReference>
<dbReference type="InterPro" id="IPR036551">
    <property type="entry name" value="Flavin_trans-like"/>
</dbReference>
<dbReference type="EnsemblBacteria" id="ABY36835">
    <property type="protein sequence ID" value="ABY36835"/>
    <property type="gene ID" value="Caur_3652"/>
</dbReference>
<evidence type="ECO:0000313" key="8">
    <source>
        <dbReference type="Proteomes" id="UP000002008"/>
    </source>
</evidence>
<keyword evidence="2 3" id="KW-0456">Lyase</keyword>
<dbReference type="EC" id="6.3.2.5" evidence="3"/>
<dbReference type="SUPFAM" id="SSF52507">
    <property type="entry name" value="Homo-oligomeric flavin-containing Cys decarboxylases, HFCD"/>
    <property type="match status" value="1"/>
</dbReference>
<evidence type="ECO:0000256" key="4">
    <source>
        <dbReference type="RuleBase" id="RU364078"/>
    </source>
</evidence>
<dbReference type="GO" id="GO:0015937">
    <property type="term" value="P:coenzyme A biosynthetic process"/>
    <property type="evidence" value="ECO:0000318"/>
    <property type="project" value="GO_Central"/>
</dbReference>
<dbReference type="PANTHER" id="PTHR14359:SF6">
    <property type="entry name" value="PHOSPHOPANTOTHENOYLCYSTEINE DECARBOXYLASE"/>
    <property type="match status" value="1"/>
</dbReference>
<dbReference type="GO" id="GO:0046872">
    <property type="term" value="F:metal ion binding"/>
    <property type="evidence" value="ECO:0007669"/>
    <property type="project" value="UniProtKB-KW"/>
</dbReference>
<comment type="function">
    <text evidence="3">Catalyzes two sequential steps in the biosynthesis of coenzyme A. In the first step cysteine is conjugated to 4'-phosphopantothenate to form 4-phosphopantothenoylcysteine. In the second step the latter compound is decarboxylated to form 4'-phosphopantotheine.</text>
</comment>
<dbReference type="NCBIfam" id="TIGR00521">
    <property type="entry name" value="coaBC_dfp"/>
    <property type="match status" value="1"/>
</dbReference>
<feature type="region of interest" description="Phosphopantothenoylcysteine decarboxylase" evidence="3">
    <location>
        <begin position="1"/>
        <end position="192"/>
    </location>
</feature>
<dbReference type="Gene3D" id="3.40.50.10300">
    <property type="entry name" value="CoaB-like"/>
    <property type="match status" value="1"/>
</dbReference>
<keyword evidence="3 4" id="KW-0285">Flavoprotein</keyword>
<dbReference type="RefSeq" id="WP_012259488.1">
    <property type="nucleotide sequence ID" value="NC_010175.1"/>
</dbReference>
<feature type="binding site" evidence="3">
    <location>
        <position position="281"/>
    </location>
    <ligand>
        <name>CTP</name>
        <dbReference type="ChEBI" id="CHEBI:37563"/>
    </ligand>
</feature>
<feature type="binding site" evidence="3">
    <location>
        <position position="325"/>
    </location>
    <ligand>
        <name>CTP</name>
        <dbReference type="ChEBI" id="CHEBI:37563"/>
    </ligand>
</feature>
<keyword evidence="3 4" id="KW-0288">FMN</keyword>
<dbReference type="Proteomes" id="UP000002008">
    <property type="component" value="Chromosome"/>
</dbReference>
<dbReference type="HAMAP" id="MF_02225">
    <property type="entry name" value="CoaBC"/>
    <property type="match status" value="1"/>
</dbReference>
<proteinExistence type="inferred from homology"/>
<evidence type="ECO:0000259" key="6">
    <source>
        <dbReference type="Pfam" id="PF04127"/>
    </source>
</evidence>
<keyword evidence="1 3" id="KW-0210">Decarboxylase</keyword>
<dbReference type="InterPro" id="IPR003382">
    <property type="entry name" value="Flavoprotein"/>
</dbReference>
<protein>
    <recommendedName>
        <fullName evidence="3">Coenzyme A biosynthesis bifunctional protein CoaBC</fullName>
    </recommendedName>
    <alternativeName>
        <fullName evidence="3">DNA/pantothenate metabolism flavoprotein</fullName>
    </alternativeName>
    <alternativeName>
        <fullName evidence="3">Phosphopantothenoylcysteine synthetase/decarboxylase</fullName>
        <shortName evidence="3">PPCS-PPCDC</shortName>
    </alternativeName>
    <domain>
        <recommendedName>
            <fullName evidence="3">Phosphopantothenoylcysteine decarboxylase</fullName>
            <shortName evidence="3">PPC decarboxylase</shortName>
            <shortName evidence="3">PPC-DC</shortName>
            <ecNumber evidence="3">4.1.1.36</ecNumber>
        </recommendedName>
        <alternativeName>
            <fullName evidence="3">CoaC</fullName>
        </alternativeName>
    </domain>
    <domain>
        <recommendedName>
            <fullName evidence="3">Phosphopantothenate--cysteine ligase</fullName>
            <ecNumber evidence="3">6.3.2.5</ecNumber>
        </recommendedName>
        <alternativeName>
            <fullName evidence="3">CoaB</fullName>
        </alternativeName>
        <alternativeName>
            <fullName evidence="3">Phosphopantothenoylcysteine synthetase</fullName>
            <shortName evidence="3">PPC synthetase</shortName>
            <shortName evidence="3">PPC-S</shortName>
        </alternativeName>
    </domain>
</protein>
<gene>
    <name evidence="3" type="primary">coaBC</name>
    <name evidence="7" type="ordered locus">Caur_3652</name>
</gene>
<comment type="cofactor">
    <cofactor evidence="3">
        <name>Mg(2+)</name>
        <dbReference type="ChEBI" id="CHEBI:18420"/>
    </cofactor>
</comment>
<comment type="pathway">
    <text evidence="3 4">Cofactor biosynthesis; coenzyme A biosynthesis; CoA from (R)-pantothenate: step 2/5.</text>
</comment>
<evidence type="ECO:0000259" key="5">
    <source>
        <dbReference type="Pfam" id="PF02441"/>
    </source>
</evidence>
<dbReference type="UniPathway" id="UPA00241">
    <property type="reaction ID" value="UER00353"/>
</dbReference>
<comment type="cofactor">
    <cofactor evidence="3">
        <name>FMN</name>
        <dbReference type="ChEBI" id="CHEBI:58210"/>
    </cofactor>
    <text evidence="3">Binds 1 FMN per subunit.</text>
</comment>
<dbReference type="GO" id="GO:0015941">
    <property type="term" value="P:pantothenate catabolic process"/>
    <property type="evidence" value="ECO:0007669"/>
    <property type="project" value="InterPro"/>
</dbReference>
<feature type="domain" description="DNA/pantothenate metabolism flavoprotein C-terminal" evidence="6">
    <location>
        <begin position="188"/>
        <end position="393"/>
    </location>
</feature>
<keyword evidence="3" id="KW-0479">Metal-binding</keyword>
<keyword evidence="3" id="KW-0511">Multifunctional enzyme</keyword>
<dbReference type="InterPro" id="IPR005252">
    <property type="entry name" value="CoaBC"/>
</dbReference>
<feature type="binding site" evidence="3">
    <location>
        <position position="339"/>
    </location>
    <ligand>
        <name>CTP</name>
        <dbReference type="ChEBI" id="CHEBI:37563"/>
    </ligand>
</feature>
<dbReference type="FunCoup" id="A9WB42">
    <property type="interactions" value="460"/>
</dbReference>
<evidence type="ECO:0000256" key="3">
    <source>
        <dbReference type="HAMAP-Rule" id="MF_02225"/>
    </source>
</evidence>
<dbReference type="HOGENOM" id="CLU_033319_0_3_0"/>
<accession>A9WB42</accession>
<reference evidence="8" key="1">
    <citation type="journal article" date="2011" name="BMC Genomics">
        <title>Complete genome sequence of the filamentous anoxygenic phototrophic bacterium Chloroflexus aurantiacus.</title>
        <authorList>
            <person name="Tang K.H."/>
            <person name="Barry K."/>
            <person name="Chertkov O."/>
            <person name="Dalin E."/>
            <person name="Han C.S."/>
            <person name="Hauser L.J."/>
            <person name="Honchak B.M."/>
            <person name="Karbach L.E."/>
            <person name="Land M.L."/>
            <person name="Lapidus A."/>
            <person name="Larimer F.W."/>
            <person name="Mikhailova N."/>
            <person name="Pitluck S."/>
            <person name="Pierson B.K."/>
            <person name="Blankenship R.E."/>
        </authorList>
    </citation>
    <scope>NUCLEOTIDE SEQUENCE [LARGE SCALE GENOMIC DNA]</scope>
    <source>
        <strain evidence="8">ATCC 29366 / DSM 635 / J-10-fl</strain>
    </source>
</reference>
<dbReference type="InterPro" id="IPR007085">
    <property type="entry name" value="DNA/pantothenate-metab_flavo_C"/>
</dbReference>
<comment type="function">
    <text evidence="4">Catalyzes two steps in the biosynthesis of coenzyme A. In the first step cysteine is conjugated to 4'-phosphopantothenate to form 4-phosphopantothenoylcysteine, in the latter compound is decarboxylated to form 4'-phosphopantotheine.</text>
</comment>
<comment type="catalytic activity">
    <reaction evidence="3 4">
        <text>(R)-4'-phosphopantothenate + L-cysteine + CTP = N-[(R)-4-phosphopantothenoyl]-L-cysteine + CMP + diphosphate + H(+)</text>
        <dbReference type="Rhea" id="RHEA:19397"/>
        <dbReference type="ChEBI" id="CHEBI:10986"/>
        <dbReference type="ChEBI" id="CHEBI:15378"/>
        <dbReference type="ChEBI" id="CHEBI:33019"/>
        <dbReference type="ChEBI" id="CHEBI:35235"/>
        <dbReference type="ChEBI" id="CHEBI:37563"/>
        <dbReference type="ChEBI" id="CHEBI:59458"/>
        <dbReference type="ChEBI" id="CHEBI:60377"/>
        <dbReference type="EC" id="6.3.2.5"/>
    </reaction>
</comment>
<feature type="binding site" evidence="3">
    <location>
        <position position="291"/>
    </location>
    <ligand>
        <name>CTP</name>
        <dbReference type="ChEBI" id="CHEBI:37563"/>
    </ligand>
</feature>
<dbReference type="GO" id="GO:0071513">
    <property type="term" value="C:phosphopantothenoylcysteine decarboxylase complex"/>
    <property type="evidence" value="ECO:0000318"/>
    <property type="project" value="GO_Central"/>
</dbReference>